<feature type="region of interest" description="Disordered" evidence="1">
    <location>
        <begin position="319"/>
        <end position="462"/>
    </location>
</feature>
<feature type="region of interest" description="Disordered" evidence="1">
    <location>
        <begin position="678"/>
        <end position="765"/>
    </location>
</feature>
<feature type="compositionally biased region" description="Polar residues" evidence="1">
    <location>
        <begin position="368"/>
        <end position="382"/>
    </location>
</feature>
<keyword evidence="2" id="KW-1133">Transmembrane helix</keyword>
<feature type="compositionally biased region" description="Basic and acidic residues" evidence="1">
    <location>
        <begin position="534"/>
        <end position="564"/>
    </location>
</feature>
<feature type="compositionally biased region" description="Low complexity" evidence="1">
    <location>
        <begin position="445"/>
        <end position="462"/>
    </location>
</feature>
<feature type="region of interest" description="Disordered" evidence="1">
    <location>
        <begin position="248"/>
        <end position="303"/>
    </location>
</feature>
<accession>A0AA88DVQ2</accession>
<feature type="transmembrane region" description="Helical" evidence="2">
    <location>
        <begin position="21"/>
        <end position="42"/>
    </location>
</feature>
<reference evidence="3" key="1">
    <citation type="submission" date="2023-07" db="EMBL/GenBank/DDBJ databases">
        <title>draft genome sequence of fig (Ficus carica).</title>
        <authorList>
            <person name="Takahashi T."/>
            <person name="Nishimura K."/>
        </authorList>
    </citation>
    <scope>NUCLEOTIDE SEQUENCE</scope>
</reference>
<evidence type="ECO:0000313" key="3">
    <source>
        <dbReference type="EMBL" id="GMN61975.1"/>
    </source>
</evidence>
<protein>
    <submittedName>
        <fullName evidence="3">Uncharacterized protein</fullName>
    </submittedName>
</protein>
<keyword evidence="2" id="KW-0472">Membrane</keyword>
<sequence>MRINNQRVYRRSDQEMAELAGGFPVFSVDFFTSAMTLGYLAALRREFQIPAEVELRVPGENDLPSRPPPGYIALSAEYFRAGLRLPLHPFLRRALTRLNVAPAQLNANAYRILVGCFILWAKNFATELPFRAFQNLYRMKSAPSSAGSYYFQGFKGMFVAKCPDSDKQFKHLWFYAGGRWLHGHLARNELPRSERVPVTFRNGYVWTRAPHVPETTRDRVAQLQNLAEHERDQRVLLSQSSLSEHDWLGFTSTSRMPSNRRPEPGTVAQMPEPAVHLRSRSTAAQAEVAPDQPGDTSLGSWGPHIADEDLDLVIRRLSPVRGQRPAQGLRIEEPMADRRGTKRPTDEDRRERLAKMANLGKGKAKVGTSATPSRNLAPSATRQAPVPPVSTVAAPAPNPASQTSRPPGFSRDERQPARPEARTREDRPPQLPAPRSTRGESRPDQASLSHSQAQGQSSSAHRALVAKFEERLTVELAESSKRSDPVQAANDGVNKQIEALCIMLSGYAAAKGYANHMADEVKSANADARHARRAEKEAKAAREAAEDARKAAEKSAKVAEGRAKEAEGRLRFTEELIQKADQAVEEAELSKAEAKKALRTAEQELASARAEHEEYIRIALPAALEEARAQAVADFLGSEDYNERVAQMYREGMRDMKAGFTAANPSLVDVNWSFVPAESEETVAEDPPEGEVTGAARDPEEVIDLDAQEADDDQVAESEPVLPSEALPAEPAQAAAPAEIEPGQVETDQEQPEPPAVRVSTPNDM</sequence>
<keyword evidence="4" id="KW-1185">Reference proteome</keyword>
<feature type="compositionally biased region" description="Low complexity" evidence="1">
    <location>
        <begin position="717"/>
        <end position="742"/>
    </location>
</feature>
<feature type="compositionally biased region" description="Acidic residues" evidence="1">
    <location>
        <begin position="701"/>
        <end position="716"/>
    </location>
</feature>
<feature type="compositionally biased region" description="Basic and acidic residues" evidence="1">
    <location>
        <begin position="410"/>
        <end position="428"/>
    </location>
</feature>
<dbReference type="Proteomes" id="UP001187192">
    <property type="component" value="Unassembled WGS sequence"/>
</dbReference>
<evidence type="ECO:0000313" key="4">
    <source>
        <dbReference type="Proteomes" id="UP001187192"/>
    </source>
</evidence>
<name>A0AA88DVQ2_FICCA</name>
<dbReference type="AlphaFoldDB" id="A0AA88DVQ2"/>
<proteinExistence type="predicted"/>
<evidence type="ECO:0000256" key="1">
    <source>
        <dbReference type="SAM" id="MobiDB-lite"/>
    </source>
</evidence>
<dbReference type="EMBL" id="BTGU01000121">
    <property type="protein sequence ID" value="GMN61975.1"/>
    <property type="molecule type" value="Genomic_DNA"/>
</dbReference>
<feature type="region of interest" description="Disordered" evidence="1">
    <location>
        <begin position="531"/>
        <end position="564"/>
    </location>
</feature>
<keyword evidence="2" id="KW-0812">Transmembrane</keyword>
<organism evidence="3 4">
    <name type="scientific">Ficus carica</name>
    <name type="common">Common fig</name>
    <dbReference type="NCBI Taxonomy" id="3494"/>
    <lineage>
        <taxon>Eukaryota</taxon>
        <taxon>Viridiplantae</taxon>
        <taxon>Streptophyta</taxon>
        <taxon>Embryophyta</taxon>
        <taxon>Tracheophyta</taxon>
        <taxon>Spermatophyta</taxon>
        <taxon>Magnoliopsida</taxon>
        <taxon>eudicotyledons</taxon>
        <taxon>Gunneridae</taxon>
        <taxon>Pentapetalae</taxon>
        <taxon>rosids</taxon>
        <taxon>fabids</taxon>
        <taxon>Rosales</taxon>
        <taxon>Moraceae</taxon>
        <taxon>Ficeae</taxon>
        <taxon>Ficus</taxon>
    </lineage>
</organism>
<evidence type="ECO:0000256" key="2">
    <source>
        <dbReference type="SAM" id="Phobius"/>
    </source>
</evidence>
<gene>
    <name evidence="3" type="ORF">TIFTF001_031069</name>
</gene>
<feature type="compositionally biased region" description="Acidic residues" evidence="1">
    <location>
        <begin position="678"/>
        <end position="689"/>
    </location>
</feature>
<comment type="caution">
    <text evidence="3">The sequence shown here is derived from an EMBL/GenBank/DDBJ whole genome shotgun (WGS) entry which is preliminary data.</text>
</comment>
<feature type="compositionally biased region" description="Basic and acidic residues" evidence="1">
    <location>
        <begin position="330"/>
        <end position="354"/>
    </location>
</feature>